<dbReference type="InterPro" id="IPR044788">
    <property type="entry name" value="X8_dom_prot"/>
</dbReference>
<keyword evidence="5" id="KW-1185">Reference proteome</keyword>
<dbReference type="PANTHER" id="PTHR31044:SF52">
    <property type="entry name" value="OS01G0631500 PROTEIN"/>
    <property type="match status" value="1"/>
</dbReference>
<dbReference type="PANTHER" id="PTHR31044">
    <property type="entry name" value="BETA-1,3 GLUCANASE"/>
    <property type="match status" value="1"/>
</dbReference>
<name>A0A3S3P7A9_9MAGN</name>
<comment type="caution">
    <text evidence="4">The sequence shown here is derived from an EMBL/GenBank/DDBJ whole genome shotgun (WGS) entry which is preliminary data.</text>
</comment>
<keyword evidence="1 2" id="KW-0732">Signal</keyword>
<dbReference type="InterPro" id="IPR012946">
    <property type="entry name" value="X8"/>
</dbReference>
<feature type="chain" id="PRO_5018707138" evidence="2">
    <location>
        <begin position="24"/>
        <end position="128"/>
    </location>
</feature>
<gene>
    <name evidence="4" type="ORF">CKAN_02440800</name>
</gene>
<accession>A0A3S3P7A9</accession>
<sequence>MQRMKMGVICTMMVVMMLSGVLAWGEPDPNDTMITWQEWRWCVAKPTSSEVALHDAIHFVCGKKAVDCSPITHGGACYFPRSLYNHASFVMNRYYQLHARNARVCNFRRAGMVTFSNPSQGSCHYDHA</sequence>
<dbReference type="EMBL" id="QPKB01000011">
    <property type="protein sequence ID" value="RWR95082.1"/>
    <property type="molecule type" value="Genomic_DNA"/>
</dbReference>
<evidence type="ECO:0000313" key="5">
    <source>
        <dbReference type="Proteomes" id="UP000283530"/>
    </source>
</evidence>
<proteinExistence type="predicted"/>
<evidence type="ECO:0000256" key="1">
    <source>
        <dbReference type="ARBA" id="ARBA00022729"/>
    </source>
</evidence>
<protein>
    <submittedName>
        <fullName evidence="4">Carbohydrate-binding X8 domain-containing protein</fullName>
    </submittedName>
</protein>
<dbReference type="Pfam" id="PF07983">
    <property type="entry name" value="X8"/>
    <property type="match status" value="1"/>
</dbReference>
<evidence type="ECO:0000313" key="4">
    <source>
        <dbReference type="EMBL" id="RWR95082.1"/>
    </source>
</evidence>
<evidence type="ECO:0000259" key="3">
    <source>
        <dbReference type="SMART" id="SM00768"/>
    </source>
</evidence>
<dbReference type="Gene3D" id="1.20.58.1040">
    <property type="match status" value="1"/>
</dbReference>
<reference evidence="4 5" key="1">
    <citation type="journal article" date="2019" name="Nat. Plants">
        <title>Stout camphor tree genome fills gaps in understanding of flowering plant genome evolution.</title>
        <authorList>
            <person name="Chaw S.M."/>
            <person name="Liu Y.C."/>
            <person name="Wu Y.W."/>
            <person name="Wang H.Y."/>
            <person name="Lin C.I."/>
            <person name="Wu C.S."/>
            <person name="Ke H.M."/>
            <person name="Chang L.Y."/>
            <person name="Hsu C.Y."/>
            <person name="Yang H.T."/>
            <person name="Sudianto E."/>
            <person name="Hsu M.H."/>
            <person name="Wu K.P."/>
            <person name="Wang L.N."/>
            <person name="Leebens-Mack J.H."/>
            <person name="Tsai I.J."/>
        </authorList>
    </citation>
    <scope>NUCLEOTIDE SEQUENCE [LARGE SCALE GENOMIC DNA]</scope>
    <source>
        <strain evidence="5">cv. Chaw 1501</strain>
        <tissue evidence="4">Young leaves</tissue>
    </source>
</reference>
<dbReference type="AlphaFoldDB" id="A0A3S3P7A9"/>
<dbReference type="OrthoDB" id="1928574at2759"/>
<feature type="domain" description="X8" evidence="3">
    <location>
        <begin position="40"/>
        <end position="125"/>
    </location>
</feature>
<dbReference type="Proteomes" id="UP000283530">
    <property type="component" value="Unassembled WGS sequence"/>
</dbReference>
<evidence type="ECO:0000256" key="2">
    <source>
        <dbReference type="SAM" id="SignalP"/>
    </source>
</evidence>
<feature type="signal peptide" evidence="2">
    <location>
        <begin position="1"/>
        <end position="23"/>
    </location>
</feature>
<dbReference type="SMART" id="SM00768">
    <property type="entry name" value="X8"/>
    <property type="match status" value="1"/>
</dbReference>
<dbReference type="GO" id="GO:0009506">
    <property type="term" value="C:plasmodesma"/>
    <property type="evidence" value="ECO:0007669"/>
    <property type="project" value="UniProtKB-ARBA"/>
</dbReference>
<organism evidence="4 5">
    <name type="scientific">Cinnamomum micranthum f. kanehirae</name>
    <dbReference type="NCBI Taxonomy" id="337451"/>
    <lineage>
        <taxon>Eukaryota</taxon>
        <taxon>Viridiplantae</taxon>
        <taxon>Streptophyta</taxon>
        <taxon>Embryophyta</taxon>
        <taxon>Tracheophyta</taxon>
        <taxon>Spermatophyta</taxon>
        <taxon>Magnoliopsida</taxon>
        <taxon>Magnoliidae</taxon>
        <taxon>Laurales</taxon>
        <taxon>Lauraceae</taxon>
        <taxon>Cinnamomum</taxon>
    </lineage>
</organism>